<keyword evidence="6" id="KW-1185">Reference proteome</keyword>
<dbReference type="Pfam" id="PF07992">
    <property type="entry name" value="Pyr_redox_2"/>
    <property type="match status" value="1"/>
</dbReference>
<dbReference type="InterPro" id="IPR036188">
    <property type="entry name" value="FAD/NAD-bd_sf"/>
</dbReference>
<sequence>MPPTTPIPDVLIIGGSHAGLSAALTLYRALHTSIIFDSHRPRNNYSTPVRLTATWEHEEPEKFKQASRKELEDAGYTTFVDTEITTVRKTDEGLFEVVSREGEKWVGRKLLFAIGSRDIFPQIPGYEALYTQRIFQCMLQFGYEERGCESAGLLAVEGLANVFFSTMLADDSNKFTDKVTIYTNQNPMLASDISVSLESSDIGIDDRKIKALREGEARTQVVIEFEDGSEVTEGFIVHRPNTELDRTLVDQLGLKISERGDIEAMPPFCQTSVPGVFAAGDCASPMKIIPNALCTGAYAGCGIARELPRRVTERKIVTENGNTRADTPVYS</sequence>
<dbReference type="PANTHER" id="PTHR48105">
    <property type="entry name" value="THIOREDOXIN REDUCTASE 1-RELATED-RELATED"/>
    <property type="match status" value="1"/>
</dbReference>
<keyword evidence="2" id="KW-0285">Flavoprotein</keyword>
<comment type="caution">
    <text evidence="5">The sequence shown here is derived from an EMBL/GenBank/DDBJ whole genome shotgun (WGS) entry which is preliminary data.</text>
</comment>
<name>A0A1Y1ZWP7_9PLEO</name>
<dbReference type="InterPro" id="IPR023753">
    <property type="entry name" value="FAD/NAD-binding_dom"/>
</dbReference>
<reference evidence="5 6" key="1">
    <citation type="submission" date="2016-07" db="EMBL/GenBank/DDBJ databases">
        <title>Pervasive Adenine N6-methylation of Active Genes in Fungi.</title>
        <authorList>
            <consortium name="DOE Joint Genome Institute"/>
            <person name="Mondo S.J."/>
            <person name="Dannebaum R.O."/>
            <person name="Kuo R.C."/>
            <person name="Labutti K."/>
            <person name="Haridas S."/>
            <person name="Kuo A."/>
            <person name="Salamov A."/>
            <person name="Ahrendt S.R."/>
            <person name="Lipzen A."/>
            <person name="Sullivan W."/>
            <person name="Andreopoulos W.B."/>
            <person name="Clum A."/>
            <person name="Lindquist E."/>
            <person name="Daum C."/>
            <person name="Ramamoorthy G.K."/>
            <person name="Gryganskyi A."/>
            <person name="Culley D."/>
            <person name="Magnuson J.K."/>
            <person name="James T.Y."/>
            <person name="O'Malley M.A."/>
            <person name="Stajich J.E."/>
            <person name="Spatafora J.W."/>
            <person name="Visel A."/>
            <person name="Grigoriev I.V."/>
        </authorList>
    </citation>
    <scope>NUCLEOTIDE SEQUENCE [LARGE SCALE GENOMIC DNA]</scope>
    <source>
        <strain evidence="5 6">CBS 115471</strain>
    </source>
</reference>
<keyword evidence="3" id="KW-0560">Oxidoreductase</keyword>
<dbReference type="STRING" id="1231657.A0A1Y1ZWP7"/>
<comment type="similarity">
    <text evidence="1">Belongs to the class-II pyridine nucleotide-disulfide oxidoreductase family.</text>
</comment>
<dbReference type="EMBL" id="MCFA01000031">
    <property type="protein sequence ID" value="ORY14661.1"/>
    <property type="molecule type" value="Genomic_DNA"/>
</dbReference>
<dbReference type="Gene3D" id="3.50.50.60">
    <property type="entry name" value="FAD/NAD(P)-binding domain"/>
    <property type="match status" value="2"/>
</dbReference>
<evidence type="ECO:0000313" key="5">
    <source>
        <dbReference type="EMBL" id="ORY14661.1"/>
    </source>
</evidence>
<accession>A0A1Y1ZWP7</accession>
<evidence type="ECO:0000256" key="1">
    <source>
        <dbReference type="ARBA" id="ARBA00009333"/>
    </source>
</evidence>
<evidence type="ECO:0000313" key="6">
    <source>
        <dbReference type="Proteomes" id="UP000193144"/>
    </source>
</evidence>
<dbReference type="AlphaFoldDB" id="A0A1Y1ZWP7"/>
<evidence type="ECO:0000256" key="3">
    <source>
        <dbReference type="ARBA" id="ARBA00023002"/>
    </source>
</evidence>
<protein>
    <submittedName>
        <fullName evidence="5">Thioredoxin reductase</fullName>
    </submittedName>
</protein>
<gene>
    <name evidence="5" type="ORF">BCR34DRAFT_479109</name>
</gene>
<dbReference type="Proteomes" id="UP000193144">
    <property type="component" value="Unassembled WGS sequence"/>
</dbReference>
<dbReference type="PRINTS" id="PR00469">
    <property type="entry name" value="PNDRDTASEII"/>
</dbReference>
<proteinExistence type="inferred from homology"/>
<dbReference type="PRINTS" id="PR00368">
    <property type="entry name" value="FADPNR"/>
</dbReference>
<evidence type="ECO:0000259" key="4">
    <source>
        <dbReference type="Pfam" id="PF07992"/>
    </source>
</evidence>
<feature type="domain" description="FAD/NAD(P)-binding" evidence="4">
    <location>
        <begin position="9"/>
        <end position="293"/>
    </location>
</feature>
<evidence type="ECO:0000256" key="2">
    <source>
        <dbReference type="ARBA" id="ARBA00022630"/>
    </source>
</evidence>
<dbReference type="InterPro" id="IPR050097">
    <property type="entry name" value="Ferredoxin-NADP_redctase_2"/>
</dbReference>
<dbReference type="GO" id="GO:0016491">
    <property type="term" value="F:oxidoreductase activity"/>
    <property type="evidence" value="ECO:0007669"/>
    <property type="project" value="UniProtKB-KW"/>
</dbReference>
<dbReference type="GO" id="GO:0097237">
    <property type="term" value="P:cellular response to toxic substance"/>
    <property type="evidence" value="ECO:0007669"/>
    <property type="project" value="UniProtKB-ARBA"/>
</dbReference>
<dbReference type="OrthoDB" id="10260355at2759"/>
<organism evidence="5 6">
    <name type="scientific">Clohesyomyces aquaticus</name>
    <dbReference type="NCBI Taxonomy" id="1231657"/>
    <lineage>
        <taxon>Eukaryota</taxon>
        <taxon>Fungi</taxon>
        <taxon>Dikarya</taxon>
        <taxon>Ascomycota</taxon>
        <taxon>Pezizomycotina</taxon>
        <taxon>Dothideomycetes</taxon>
        <taxon>Pleosporomycetidae</taxon>
        <taxon>Pleosporales</taxon>
        <taxon>Lindgomycetaceae</taxon>
        <taxon>Clohesyomyces</taxon>
    </lineage>
</organism>
<dbReference type="SUPFAM" id="SSF51905">
    <property type="entry name" value="FAD/NAD(P)-binding domain"/>
    <property type="match status" value="1"/>
</dbReference>